<dbReference type="Gene3D" id="2.40.50.580">
    <property type="match status" value="1"/>
</dbReference>
<evidence type="ECO:0000313" key="4">
    <source>
        <dbReference type="EMBL" id="RKQ61687.1"/>
    </source>
</evidence>
<evidence type="ECO:0000313" key="5">
    <source>
        <dbReference type="Proteomes" id="UP000280881"/>
    </source>
</evidence>
<dbReference type="Gene3D" id="3.40.1350.60">
    <property type="match status" value="1"/>
</dbReference>
<evidence type="ECO:0000259" key="2">
    <source>
        <dbReference type="Pfam" id="PF03749"/>
    </source>
</evidence>
<dbReference type="OrthoDB" id="9802365at2"/>
<dbReference type="Pfam" id="PF17746">
    <property type="entry name" value="SfsA_N"/>
    <property type="match status" value="1"/>
</dbReference>
<name>A0A420W6N6_9BACT</name>
<gene>
    <name evidence="1" type="primary">sfsA</name>
    <name evidence="4" type="ORF">C7457_1129</name>
</gene>
<dbReference type="InterPro" id="IPR040452">
    <property type="entry name" value="SfsA_C"/>
</dbReference>
<sequence length="233" mass="26461">MRFKSPFKLLDLKEEFGELLTGTFVERLNRFVVLVKVGDELKKAHLSDTGRLRELLTPSSPLLLAPNPKGKLDYKVVAVKKSYEWILINTQVHSKIAQRLIEKGYLGFRPKEVLREVKVGKSRIDFLIDKDFYLEVKGCNLVVNGTCLFPDAPTERGRKHLEELIALKRKGYRAGVLFLAFRRCSELRPNSKTDPAFSEAFERAKASGVEFFAFNLSLHPLSGEVRVIGEVPV</sequence>
<evidence type="ECO:0000259" key="3">
    <source>
        <dbReference type="Pfam" id="PF17746"/>
    </source>
</evidence>
<dbReference type="EMBL" id="RBIE01000002">
    <property type="protein sequence ID" value="RKQ61687.1"/>
    <property type="molecule type" value="Genomic_DNA"/>
</dbReference>
<dbReference type="PANTHER" id="PTHR30545">
    <property type="entry name" value="SUGAR FERMENTATION STIMULATION PROTEIN A"/>
    <property type="match status" value="1"/>
</dbReference>
<comment type="caution">
    <text evidence="4">The sequence shown here is derived from an EMBL/GenBank/DDBJ whole genome shotgun (WGS) entry which is preliminary data.</text>
</comment>
<evidence type="ECO:0000256" key="1">
    <source>
        <dbReference type="HAMAP-Rule" id="MF_00095"/>
    </source>
</evidence>
<dbReference type="HAMAP" id="MF_00095">
    <property type="entry name" value="SfsA"/>
    <property type="match status" value="1"/>
</dbReference>
<dbReference type="AlphaFoldDB" id="A0A420W6N6"/>
<dbReference type="Pfam" id="PF03749">
    <property type="entry name" value="SfsA"/>
    <property type="match status" value="1"/>
</dbReference>
<keyword evidence="5" id="KW-1185">Reference proteome</keyword>
<protein>
    <recommendedName>
        <fullName evidence="1">Sugar fermentation stimulation protein homolog</fullName>
    </recommendedName>
</protein>
<accession>A0A420W6N6</accession>
<reference evidence="4 5" key="1">
    <citation type="submission" date="2018-10" db="EMBL/GenBank/DDBJ databases">
        <title>Genomic Encyclopedia of Type Strains, Phase IV (KMG-IV): sequencing the most valuable type-strain genomes for metagenomic binning, comparative biology and taxonomic classification.</title>
        <authorList>
            <person name="Goeker M."/>
        </authorList>
    </citation>
    <scope>NUCLEOTIDE SEQUENCE [LARGE SCALE GENOMIC DNA]</scope>
    <source>
        <strain evidence="4 5">DSM 15521</strain>
    </source>
</reference>
<feature type="domain" description="SfsA N-terminal OB" evidence="3">
    <location>
        <begin position="25"/>
        <end position="88"/>
    </location>
</feature>
<dbReference type="PANTHER" id="PTHR30545:SF2">
    <property type="entry name" value="SUGAR FERMENTATION STIMULATION PROTEIN A"/>
    <property type="match status" value="1"/>
</dbReference>
<organism evidence="4 5">
    <name type="scientific">Thermovibrio guaymasensis</name>
    <dbReference type="NCBI Taxonomy" id="240167"/>
    <lineage>
        <taxon>Bacteria</taxon>
        <taxon>Pseudomonadati</taxon>
        <taxon>Aquificota</taxon>
        <taxon>Aquificia</taxon>
        <taxon>Desulfurobacteriales</taxon>
        <taxon>Desulfurobacteriaceae</taxon>
        <taxon>Thermovibrio</taxon>
    </lineage>
</organism>
<dbReference type="RefSeq" id="WP_121170929.1">
    <property type="nucleotide sequence ID" value="NZ_RBIE01000002.1"/>
</dbReference>
<proteinExistence type="inferred from homology"/>
<dbReference type="Proteomes" id="UP000280881">
    <property type="component" value="Unassembled WGS sequence"/>
</dbReference>
<dbReference type="InterPro" id="IPR005224">
    <property type="entry name" value="SfsA"/>
</dbReference>
<comment type="similarity">
    <text evidence="1">Belongs to the SfsA family.</text>
</comment>
<feature type="domain" description="Sugar fermentation stimulation protein C-terminal" evidence="2">
    <location>
        <begin position="91"/>
        <end position="219"/>
    </location>
</feature>
<dbReference type="NCBIfam" id="TIGR00230">
    <property type="entry name" value="sfsA"/>
    <property type="match status" value="1"/>
</dbReference>
<dbReference type="InterPro" id="IPR041465">
    <property type="entry name" value="SfsA_N"/>
</dbReference>
<dbReference type="GO" id="GO:0003677">
    <property type="term" value="F:DNA binding"/>
    <property type="evidence" value="ECO:0007669"/>
    <property type="project" value="InterPro"/>
</dbReference>